<dbReference type="AlphaFoldDB" id="A0A9P3G8X5"/>
<dbReference type="InterPro" id="IPR002893">
    <property type="entry name" value="Znf_MYND"/>
</dbReference>
<dbReference type="GO" id="GO:0008270">
    <property type="term" value="F:zinc ion binding"/>
    <property type="evidence" value="ECO:0007669"/>
    <property type="project" value="UniProtKB-KW"/>
</dbReference>
<feature type="compositionally biased region" description="Low complexity" evidence="5">
    <location>
        <begin position="1"/>
        <end position="21"/>
    </location>
</feature>
<reference evidence="7 8" key="1">
    <citation type="submission" date="2021-08" db="EMBL/GenBank/DDBJ databases">
        <title>Draft Genome Sequence of Phanerochaete sordida strain YK-624.</title>
        <authorList>
            <person name="Mori T."/>
            <person name="Dohra H."/>
            <person name="Suzuki T."/>
            <person name="Kawagishi H."/>
            <person name="Hirai H."/>
        </authorList>
    </citation>
    <scope>NUCLEOTIDE SEQUENCE [LARGE SCALE GENOMIC DNA]</scope>
    <source>
        <strain evidence="7 8">YK-624</strain>
    </source>
</reference>
<dbReference type="Gene3D" id="6.10.140.2220">
    <property type="match status" value="1"/>
</dbReference>
<evidence type="ECO:0000313" key="8">
    <source>
        <dbReference type="Proteomes" id="UP000703269"/>
    </source>
</evidence>
<keyword evidence="8" id="KW-1185">Reference proteome</keyword>
<organism evidence="7 8">
    <name type="scientific">Phanerochaete sordida</name>
    <dbReference type="NCBI Taxonomy" id="48140"/>
    <lineage>
        <taxon>Eukaryota</taxon>
        <taxon>Fungi</taxon>
        <taxon>Dikarya</taxon>
        <taxon>Basidiomycota</taxon>
        <taxon>Agaricomycotina</taxon>
        <taxon>Agaricomycetes</taxon>
        <taxon>Polyporales</taxon>
        <taxon>Phanerochaetaceae</taxon>
        <taxon>Phanerochaete</taxon>
    </lineage>
</organism>
<dbReference type="EMBL" id="BPQB01000021">
    <property type="protein sequence ID" value="GJE91432.1"/>
    <property type="molecule type" value="Genomic_DNA"/>
</dbReference>
<dbReference type="Proteomes" id="UP000703269">
    <property type="component" value="Unassembled WGS sequence"/>
</dbReference>
<evidence type="ECO:0000313" key="7">
    <source>
        <dbReference type="EMBL" id="GJE91432.1"/>
    </source>
</evidence>
<keyword evidence="2 4" id="KW-0863">Zinc-finger</keyword>
<dbReference type="PROSITE" id="PS01360">
    <property type="entry name" value="ZF_MYND_1"/>
    <property type="match status" value="1"/>
</dbReference>
<proteinExistence type="predicted"/>
<evidence type="ECO:0000256" key="2">
    <source>
        <dbReference type="ARBA" id="ARBA00022771"/>
    </source>
</evidence>
<keyword evidence="3" id="KW-0862">Zinc</keyword>
<sequence>MSTGILSPGSMSSGPSPTLSTAELSDEHSLAPSQRCSACARAAPAAAMKRCTTCCLVVYCSPRCQRAHHALHTSVCAPQRGPAYAAAWGVRFRDAPFEHGRDLAAALTPCVSTPRTHGWLCPATALLGLPVYIAPADEAEYASAKELTSVCHYLMMDPDTGFALDSWTADVRHKEINYCAFHYNQHPLTEKTFETVVAFLKMIVENMSGLSTSDGWTGLRSYLTREAFQLFSRMYWAEQARDGEREGWEELTQALV</sequence>
<dbReference type="SUPFAM" id="SSF144232">
    <property type="entry name" value="HIT/MYND zinc finger-like"/>
    <property type="match status" value="1"/>
</dbReference>
<dbReference type="PROSITE" id="PS50865">
    <property type="entry name" value="ZF_MYND_2"/>
    <property type="match status" value="1"/>
</dbReference>
<evidence type="ECO:0000256" key="1">
    <source>
        <dbReference type="ARBA" id="ARBA00022723"/>
    </source>
</evidence>
<feature type="region of interest" description="Disordered" evidence="5">
    <location>
        <begin position="1"/>
        <end position="24"/>
    </location>
</feature>
<accession>A0A9P3G8X5</accession>
<gene>
    <name evidence="7" type="ORF">PsYK624_075820</name>
</gene>
<evidence type="ECO:0000256" key="3">
    <source>
        <dbReference type="ARBA" id="ARBA00022833"/>
    </source>
</evidence>
<protein>
    <recommendedName>
        <fullName evidence="6">MYND-type domain-containing protein</fullName>
    </recommendedName>
</protein>
<name>A0A9P3G8X5_9APHY</name>
<evidence type="ECO:0000256" key="4">
    <source>
        <dbReference type="PROSITE-ProRule" id="PRU00134"/>
    </source>
</evidence>
<evidence type="ECO:0000256" key="5">
    <source>
        <dbReference type="SAM" id="MobiDB-lite"/>
    </source>
</evidence>
<keyword evidence="1" id="KW-0479">Metal-binding</keyword>
<comment type="caution">
    <text evidence="7">The sequence shown here is derived from an EMBL/GenBank/DDBJ whole genome shotgun (WGS) entry which is preliminary data.</text>
</comment>
<dbReference type="OrthoDB" id="2212237at2759"/>
<feature type="domain" description="MYND-type" evidence="6">
    <location>
        <begin position="36"/>
        <end position="76"/>
    </location>
</feature>
<evidence type="ECO:0000259" key="6">
    <source>
        <dbReference type="PROSITE" id="PS50865"/>
    </source>
</evidence>